<reference evidence="2 3" key="1">
    <citation type="journal article" date="2016" name="Nat. Commun.">
        <title>Thousands of microbial genomes shed light on interconnected biogeochemical processes in an aquifer system.</title>
        <authorList>
            <person name="Anantharaman K."/>
            <person name="Brown C.T."/>
            <person name="Hug L.A."/>
            <person name="Sharon I."/>
            <person name="Castelle C.J."/>
            <person name="Probst A.J."/>
            <person name="Thomas B.C."/>
            <person name="Singh A."/>
            <person name="Wilkins M.J."/>
            <person name="Karaoz U."/>
            <person name="Brodie E.L."/>
            <person name="Williams K.H."/>
            <person name="Hubbard S.S."/>
            <person name="Banfield J.F."/>
        </authorList>
    </citation>
    <scope>NUCLEOTIDE SEQUENCE [LARGE SCALE GENOMIC DNA]</scope>
</reference>
<gene>
    <name evidence="2" type="ORF">A2024_10235</name>
</gene>
<comment type="caution">
    <text evidence="2">The sequence shown here is derived from an EMBL/GenBank/DDBJ whole genome shotgun (WGS) entry which is preliminary data.</text>
</comment>
<keyword evidence="1" id="KW-0812">Transmembrane</keyword>
<organism evidence="2 3">
    <name type="scientific">Candidatus Edwardsbacteria bacterium GWF2_54_11</name>
    <dbReference type="NCBI Taxonomy" id="1817851"/>
    <lineage>
        <taxon>Bacteria</taxon>
        <taxon>Candidatus Edwardsiibacteriota</taxon>
    </lineage>
</organism>
<feature type="transmembrane region" description="Helical" evidence="1">
    <location>
        <begin position="34"/>
        <end position="51"/>
    </location>
</feature>
<dbReference type="Proteomes" id="UP000177230">
    <property type="component" value="Unassembled WGS sequence"/>
</dbReference>
<protein>
    <submittedName>
        <fullName evidence="2">Uncharacterized protein</fullName>
    </submittedName>
</protein>
<feature type="transmembrane region" description="Helical" evidence="1">
    <location>
        <begin position="89"/>
        <end position="109"/>
    </location>
</feature>
<evidence type="ECO:0000256" key="1">
    <source>
        <dbReference type="SAM" id="Phobius"/>
    </source>
</evidence>
<dbReference type="EMBL" id="MFFM01000003">
    <property type="protein sequence ID" value="OGF14355.1"/>
    <property type="molecule type" value="Genomic_DNA"/>
</dbReference>
<evidence type="ECO:0000313" key="3">
    <source>
        <dbReference type="Proteomes" id="UP000177230"/>
    </source>
</evidence>
<keyword evidence="1" id="KW-0472">Membrane</keyword>
<dbReference type="AlphaFoldDB" id="A0A1F5RIZ2"/>
<feature type="transmembrane region" description="Helical" evidence="1">
    <location>
        <begin position="168"/>
        <end position="188"/>
    </location>
</feature>
<name>A0A1F5RIZ2_9BACT</name>
<proteinExistence type="predicted"/>
<accession>A0A1F5RIZ2</accession>
<feature type="transmembrane region" description="Helical" evidence="1">
    <location>
        <begin position="6"/>
        <end position="22"/>
    </location>
</feature>
<sequence length="210" mass="24098">MSTNIWIWIAALLSLAIFSYLYKDNPAFRFAEHLFTGLSVGYFIVLYWNNYTLPYIVTPLANHRWITLIPMAIGMMYFFRFIPKLNHLILIPIAVSLGFWNGMSIPVTFEADVLKQIQGTMINTSMLSNIWDPQKGLMVGLLVMAGVISTITYFYFSREHKGPIKVTANVGIWFVMIGFGATFGYTVMARVSLLIARMQFLFTDWIHLIK</sequence>
<feature type="transmembrane region" description="Helical" evidence="1">
    <location>
        <begin position="136"/>
        <end position="156"/>
    </location>
</feature>
<feature type="transmembrane region" description="Helical" evidence="1">
    <location>
        <begin position="63"/>
        <end position="82"/>
    </location>
</feature>
<keyword evidence="1" id="KW-1133">Transmembrane helix</keyword>
<evidence type="ECO:0000313" key="2">
    <source>
        <dbReference type="EMBL" id="OGF14355.1"/>
    </source>
</evidence>